<evidence type="ECO:0000256" key="1">
    <source>
        <dbReference type="ARBA" id="ARBA00004123"/>
    </source>
</evidence>
<comment type="caution">
    <text evidence="7">The sequence shown here is derived from an EMBL/GenBank/DDBJ whole genome shotgun (WGS) entry which is preliminary data.</text>
</comment>
<evidence type="ECO:0000313" key="7">
    <source>
        <dbReference type="EMBL" id="KAL3762483.1"/>
    </source>
</evidence>
<dbReference type="InterPro" id="IPR000232">
    <property type="entry name" value="HSF_DNA-bd"/>
</dbReference>
<accession>A0ABD3MEY2</accession>
<evidence type="ECO:0000256" key="2">
    <source>
        <dbReference type="ARBA" id="ARBA00023125"/>
    </source>
</evidence>
<gene>
    <name evidence="7" type="ORF">ACHAWU_008186</name>
</gene>
<name>A0ABD3MEY2_9STRA</name>
<dbReference type="SUPFAM" id="SSF46785">
    <property type="entry name" value="Winged helix' DNA-binding domain"/>
    <property type="match status" value="1"/>
</dbReference>
<dbReference type="GO" id="GO:0005634">
    <property type="term" value="C:nucleus"/>
    <property type="evidence" value="ECO:0007669"/>
    <property type="project" value="UniProtKB-SubCell"/>
</dbReference>
<dbReference type="Proteomes" id="UP001530293">
    <property type="component" value="Unassembled WGS sequence"/>
</dbReference>
<dbReference type="Gene3D" id="1.10.10.10">
    <property type="entry name" value="Winged helix-like DNA-binding domain superfamily/Winged helix DNA-binding domain"/>
    <property type="match status" value="1"/>
</dbReference>
<evidence type="ECO:0000256" key="3">
    <source>
        <dbReference type="ARBA" id="ARBA00023242"/>
    </source>
</evidence>
<dbReference type="EMBL" id="JALLBG020000135">
    <property type="protein sequence ID" value="KAL3762483.1"/>
    <property type="molecule type" value="Genomic_DNA"/>
</dbReference>
<reference evidence="7 8" key="1">
    <citation type="submission" date="2024-10" db="EMBL/GenBank/DDBJ databases">
        <title>Updated reference genomes for cyclostephanoid diatoms.</title>
        <authorList>
            <person name="Roberts W.R."/>
            <person name="Alverson A.J."/>
        </authorList>
    </citation>
    <scope>NUCLEOTIDE SEQUENCE [LARGE SCALE GENOMIC DNA]</scope>
    <source>
        <strain evidence="7 8">AJA232-27</strain>
    </source>
</reference>
<evidence type="ECO:0000256" key="5">
    <source>
        <dbReference type="SAM" id="MobiDB-lite"/>
    </source>
</evidence>
<feature type="compositionally biased region" description="Low complexity" evidence="5">
    <location>
        <begin position="135"/>
        <end position="151"/>
    </location>
</feature>
<dbReference type="InterPro" id="IPR036388">
    <property type="entry name" value="WH-like_DNA-bd_sf"/>
</dbReference>
<protein>
    <recommendedName>
        <fullName evidence="6">HSF-type DNA-binding domain-containing protein</fullName>
    </recommendedName>
</protein>
<comment type="subcellular location">
    <subcellularLocation>
        <location evidence="1">Nucleus</location>
    </subcellularLocation>
</comment>
<proteinExistence type="inferred from homology"/>
<dbReference type="PANTHER" id="PTHR10015:SF206">
    <property type="entry name" value="HSF-TYPE DNA-BINDING DOMAIN-CONTAINING PROTEIN"/>
    <property type="match status" value="1"/>
</dbReference>
<evidence type="ECO:0000259" key="6">
    <source>
        <dbReference type="SMART" id="SM00415"/>
    </source>
</evidence>
<evidence type="ECO:0000313" key="8">
    <source>
        <dbReference type="Proteomes" id="UP001530293"/>
    </source>
</evidence>
<comment type="similarity">
    <text evidence="4">Belongs to the HSF family.</text>
</comment>
<keyword evidence="8" id="KW-1185">Reference proteome</keyword>
<dbReference type="GO" id="GO:0003677">
    <property type="term" value="F:DNA binding"/>
    <property type="evidence" value="ECO:0007669"/>
    <property type="project" value="UniProtKB-KW"/>
</dbReference>
<feature type="domain" description="HSF-type DNA-binding" evidence="6">
    <location>
        <begin position="3"/>
        <end position="98"/>
    </location>
</feature>
<feature type="region of interest" description="Disordered" evidence="5">
    <location>
        <begin position="135"/>
        <end position="155"/>
    </location>
</feature>
<keyword evidence="3" id="KW-0539">Nucleus</keyword>
<feature type="region of interest" description="Disordered" evidence="5">
    <location>
        <begin position="192"/>
        <end position="211"/>
    </location>
</feature>
<dbReference type="Pfam" id="PF00447">
    <property type="entry name" value="HSF_DNA-bind"/>
    <property type="match status" value="1"/>
</dbReference>
<dbReference type="PANTHER" id="PTHR10015">
    <property type="entry name" value="HEAT SHOCK TRANSCRIPTION FACTOR"/>
    <property type="match status" value="1"/>
</dbReference>
<dbReference type="SMART" id="SM00415">
    <property type="entry name" value="HSF"/>
    <property type="match status" value="1"/>
</dbReference>
<sequence>MMNRDHFPFKLYDMLQYAANSEHSSAASWSVDGRAFIIHRRDVFLENLVPLFFKQTKFRSFTRQLNLWGFSRLSDVDEWAHPNFIRGSSDRLELIRRVEVKGNSKDQKQKRRTSISSASSSTTTTFPIIMLSFPSSNDSSSSADNTSSYSSEENRSAIVDSNVEHAMMVPSTTLNVEYHLVDAVGSSTIVTNNYPTPTTRNGDNNSVPTTSTSTQSCLPFLCYSTGDTSIMNNHPNVEPTVVHRTNTASMFADVEDFRFELSQVLGVEPRPTTHPSLDDLDSILSWNEVSND</sequence>
<dbReference type="AlphaFoldDB" id="A0ABD3MEY2"/>
<dbReference type="InterPro" id="IPR036390">
    <property type="entry name" value="WH_DNA-bd_sf"/>
</dbReference>
<keyword evidence="2" id="KW-0238">DNA-binding</keyword>
<organism evidence="7 8">
    <name type="scientific">Discostella pseudostelligera</name>
    <dbReference type="NCBI Taxonomy" id="259834"/>
    <lineage>
        <taxon>Eukaryota</taxon>
        <taxon>Sar</taxon>
        <taxon>Stramenopiles</taxon>
        <taxon>Ochrophyta</taxon>
        <taxon>Bacillariophyta</taxon>
        <taxon>Coscinodiscophyceae</taxon>
        <taxon>Thalassiosirophycidae</taxon>
        <taxon>Stephanodiscales</taxon>
        <taxon>Stephanodiscaceae</taxon>
        <taxon>Discostella</taxon>
    </lineage>
</organism>
<evidence type="ECO:0000256" key="4">
    <source>
        <dbReference type="RuleBase" id="RU004020"/>
    </source>
</evidence>